<gene>
    <name evidence="3" type="ORF">H6G83_09220</name>
</gene>
<feature type="signal peptide" evidence="2">
    <location>
        <begin position="1"/>
        <end position="28"/>
    </location>
</feature>
<evidence type="ECO:0000313" key="3">
    <source>
        <dbReference type="EMBL" id="MBD2500789.1"/>
    </source>
</evidence>
<reference evidence="3 4" key="1">
    <citation type="journal article" date="2020" name="ISME J.">
        <title>Comparative genomics reveals insights into cyanobacterial evolution and habitat adaptation.</title>
        <authorList>
            <person name="Chen M.Y."/>
            <person name="Teng W.K."/>
            <person name="Zhao L."/>
            <person name="Hu C.X."/>
            <person name="Zhou Y.K."/>
            <person name="Han B.P."/>
            <person name="Song L.R."/>
            <person name="Shu W.S."/>
        </authorList>
    </citation>
    <scope>NUCLEOTIDE SEQUENCE [LARGE SCALE GENOMIC DNA]</scope>
    <source>
        <strain evidence="3 4">FACHB-119</strain>
    </source>
</reference>
<dbReference type="Proteomes" id="UP000661112">
    <property type="component" value="Unassembled WGS sequence"/>
</dbReference>
<feature type="transmembrane region" description="Helical" evidence="1">
    <location>
        <begin position="65"/>
        <end position="85"/>
    </location>
</feature>
<keyword evidence="2" id="KW-0732">Signal</keyword>
<organism evidence="3 4">
    <name type="scientific">Anabaena azotica FACHB-119</name>
    <dbReference type="NCBI Taxonomy" id="947527"/>
    <lineage>
        <taxon>Bacteria</taxon>
        <taxon>Bacillati</taxon>
        <taxon>Cyanobacteriota</taxon>
        <taxon>Cyanophyceae</taxon>
        <taxon>Nostocales</taxon>
        <taxon>Nostocaceae</taxon>
        <taxon>Anabaena</taxon>
        <taxon>Anabaena azotica</taxon>
    </lineage>
</organism>
<keyword evidence="1" id="KW-0472">Membrane</keyword>
<feature type="chain" id="PRO_5045991743" evidence="2">
    <location>
        <begin position="29"/>
        <end position="162"/>
    </location>
</feature>
<proteinExistence type="predicted"/>
<protein>
    <submittedName>
        <fullName evidence="3">Uncharacterized protein</fullName>
    </submittedName>
</protein>
<dbReference type="EMBL" id="JACJSG010000010">
    <property type="protein sequence ID" value="MBD2500789.1"/>
    <property type="molecule type" value="Genomic_DNA"/>
</dbReference>
<evidence type="ECO:0000256" key="2">
    <source>
        <dbReference type="SAM" id="SignalP"/>
    </source>
</evidence>
<keyword evidence="4" id="KW-1185">Reference proteome</keyword>
<comment type="caution">
    <text evidence="3">The sequence shown here is derived from an EMBL/GenBank/DDBJ whole genome shotgun (WGS) entry which is preliminary data.</text>
</comment>
<name>A0ABR8D0T3_9NOST</name>
<keyword evidence="1" id="KW-1133">Transmembrane helix</keyword>
<evidence type="ECO:0000313" key="4">
    <source>
        <dbReference type="Proteomes" id="UP000661112"/>
    </source>
</evidence>
<sequence length="162" mass="17812">MKTAEKLAAGWLLTLGFTFLTLSASAVAQINTMLKDIPTGDNEQVVIDDVNTSALNDLQNTATNGVIFGVPTLILGTWLGVGLYLQEKNSKKALQQQLSDRLQAIFYDTIQRNQGRVTVLSFAMQSQLPPTVARQYLDDKAKELNANFQVSEEGSVSYHFDV</sequence>
<keyword evidence="1" id="KW-0812">Transmembrane</keyword>
<accession>A0ABR8D0T3</accession>
<dbReference type="RefSeq" id="WP_190470316.1">
    <property type="nucleotide sequence ID" value="NZ_JACJSG010000010.1"/>
</dbReference>
<evidence type="ECO:0000256" key="1">
    <source>
        <dbReference type="SAM" id="Phobius"/>
    </source>
</evidence>